<dbReference type="Pfam" id="PF00857">
    <property type="entry name" value="Isochorismatase"/>
    <property type="match status" value="1"/>
</dbReference>
<dbReference type="Gene3D" id="3.40.50.850">
    <property type="entry name" value="Isochorismatase-like"/>
    <property type="match status" value="1"/>
</dbReference>
<dbReference type="PANTHER" id="PTHR43540:SF6">
    <property type="entry name" value="ISOCHORISMATASE-LIKE DOMAIN-CONTAINING PROTEIN"/>
    <property type="match status" value="1"/>
</dbReference>
<keyword evidence="1" id="KW-0378">Hydrolase</keyword>
<sequence>MSKIAVVTSGLQYDIVGKNPEREAAIAAATPRVNEFLTEMRKRGCTVYHLQLLNQPDDPLAERYDGRVPALRGTPGAEVIREFVEPDDVIQERSKDSGFYETDLHDRLQAEGVEALVLIGLQTQICIQTTAADAFFRGYIVAVPGDCVFSAQEADRVRALDWLESYCATVADSAEILRLIDTTGGIPRKETKTP</sequence>
<gene>
    <name evidence="3" type="ORF">DFR75_1012202</name>
</gene>
<dbReference type="RefSeq" id="WP_067497095.1">
    <property type="nucleotide sequence ID" value="NZ_SNXK01000001.1"/>
</dbReference>
<dbReference type="CDD" id="cd00431">
    <property type="entry name" value="cysteine_hydrolases"/>
    <property type="match status" value="1"/>
</dbReference>
<dbReference type="InterPro" id="IPR036380">
    <property type="entry name" value="Isochorismatase-like_sf"/>
</dbReference>
<accession>A0A4R6PWT1</accession>
<evidence type="ECO:0000256" key="1">
    <source>
        <dbReference type="ARBA" id="ARBA00022801"/>
    </source>
</evidence>
<evidence type="ECO:0000259" key="2">
    <source>
        <dbReference type="Pfam" id="PF00857"/>
    </source>
</evidence>
<feature type="domain" description="Isochorismatase-like" evidence="2">
    <location>
        <begin position="5"/>
        <end position="175"/>
    </location>
</feature>
<dbReference type="SUPFAM" id="SSF52499">
    <property type="entry name" value="Isochorismatase-like hydrolases"/>
    <property type="match status" value="1"/>
</dbReference>
<proteinExistence type="predicted"/>
<dbReference type="Proteomes" id="UP000295087">
    <property type="component" value="Unassembled WGS sequence"/>
</dbReference>
<evidence type="ECO:0000313" key="3">
    <source>
        <dbReference type="EMBL" id="TDP43082.1"/>
    </source>
</evidence>
<comment type="caution">
    <text evidence="3">The sequence shown here is derived from an EMBL/GenBank/DDBJ whole genome shotgun (WGS) entry which is preliminary data.</text>
</comment>
<dbReference type="InterPro" id="IPR000868">
    <property type="entry name" value="Isochorismatase-like_dom"/>
</dbReference>
<dbReference type="PANTHER" id="PTHR43540">
    <property type="entry name" value="PEROXYUREIDOACRYLATE/UREIDOACRYLATE AMIDOHYDROLASE-RELATED"/>
    <property type="match status" value="1"/>
</dbReference>
<dbReference type="EMBL" id="SNXK01000001">
    <property type="protein sequence ID" value="TDP43082.1"/>
    <property type="molecule type" value="Genomic_DNA"/>
</dbReference>
<dbReference type="AlphaFoldDB" id="A0A4R6PWT1"/>
<dbReference type="InterPro" id="IPR050272">
    <property type="entry name" value="Isochorismatase-like_hydrls"/>
</dbReference>
<organism evidence="3 4">
    <name type="scientific">Nocardia ignorata</name>
    <dbReference type="NCBI Taxonomy" id="145285"/>
    <lineage>
        <taxon>Bacteria</taxon>
        <taxon>Bacillati</taxon>
        <taxon>Actinomycetota</taxon>
        <taxon>Actinomycetes</taxon>
        <taxon>Mycobacteriales</taxon>
        <taxon>Nocardiaceae</taxon>
        <taxon>Nocardia</taxon>
    </lineage>
</organism>
<dbReference type="GO" id="GO:0016787">
    <property type="term" value="F:hydrolase activity"/>
    <property type="evidence" value="ECO:0007669"/>
    <property type="project" value="UniProtKB-KW"/>
</dbReference>
<protein>
    <submittedName>
        <fullName evidence="3">Nicotinamidase-related amidase</fullName>
    </submittedName>
</protein>
<keyword evidence="4" id="KW-1185">Reference proteome</keyword>
<evidence type="ECO:0000313" key="4">
    <source>
        <dbReference type="Proteomes" id="UP000295087"/>
    </source>
</evidence>
<reference evidence="3 4" key="1">
    <citation type="submission" date="2019-03" db="EMBL/GenBank/DDBJ databases">
        <title>Genomic Encyclopedia of Type Strains, Phase IV (KMG-IV): sequencing the most valuable type-strain genomes for metagenomic binning, comparative biology and taxonomic classification.</title>
        <authorList>
            <person name="Goeker M."/>
        </authorList>
    </citation>
    <scope>NUCLEOTIDE SEQUENCE [LARGE SCALE GENOMIC DNA]</scope>
    <source>
        <strain evidence="3 4">DSM 44496</strain>
    </source>
</reference>
<name>A0A4R6PWT1_NOCIG</name>